<dbReference type="EMBL" id="HBGT01030002">
    <property type="protein sequence ID" value="CAD9444644.1"/>
    <property type="molecule type" value="Transcribed_RNA"/>
</dbReference>
<name>A0A7S2D577_9STRA</name>
<dbReference type="AlphaFoldDB" id="A0A7S2D577"/>
<sequence length="204" mass="21321">MAPGTSVSMTLTLRNTKDSVIRRVRINPPKTGGVKVTGLTEIAEIGPNASTTMNINVDAGMTTREAKLDVRTASGTHSATLALPLEEIIRPSQMSLDTFTSSAKSLQGFNEGKAKFTLKSGGFDRVPTKVLETVNVMPVTSEATWDDEGDGKWAGSISKGAMSERVLISVSADESSGNGTATVNCDDAMITAALVGVLKKALSS</sequence>
<evidence type="ECO:0000313" key="2">
    <source>
        <dbReference type="EMBL" id="CAD9444644.1"/>
    </source>
</evidence>
<dbReference type="Pfam" id="PF24080">
    <property type="entry name" value="AP3B1_C_2"/>
    <property type="match status" value="1"/>
</dbReference>
<protein>
    <recommendedName>
        <fullName evidence="1">AP-3 complex subunit beta-1/2 C-terminal domain-containing protein</fullName>
    </recommendedName>
</protein>
<accession>A0A7S2D577</accession>
<organism evidence="2">
    <name type="scientific">Florenciella parvula</name>
    <dbReference type="NCBI Taxonomy" id="236787"/>
    <lineage>
        <taxon>Eukaryota</taxon>
        <taxon>Sar</taxon>
        <taxon>Stramenopiles</taxon>
        <taxon>Ochrophyta</taxon>
        <taxon>Dictyochophyceae</taxon>
        <taxon>Florenciellales</taxon>
        <taxon>Florenciella</taxon>
    </lineage>
</organism>
<gene>
    <name evidence="2" type="ORF">FPAR1323_LOCUS15685</name>
</gene>
<reference evidence="2" key="1">
    <citation type="submission" date="2021-01" db="EMBL/GenBank/DDBJ databases">
        <authorList>
            <person name="Corre E."/>
            <person name="Pelletier E."/>
            <person name="Niang G."/>
            <person name="Scheremetjew M."/>
            <person name="Finn R."/>
            <person name="Kale V."/>
            <person name="Holt S."/>
            <person name="Cochrane G."/>
            <person name="Meng A."/>
            <person name="Brown T."/>
            <person name="Cohen L."/>
        </authorList>
    </citation>
    <scope>NUCLEOTIDE SEQUENCE</scope>
    <source>
        <strain evidence="2">RCC1693</strain>
    </source>
</reference>
<evidence type="ECO:0000259" key="1">
    <source>
        <dbReference type="Pfam" id="PF24080"/>
    </source>
</evidence>
<dbReference type="InterPro" id="IPR056314">
    <property type="entry name" value="AP3B1/2_C"/>
</dbReference>
<proteinExistence type="predicted"/>
<feature type="domain" description="AP-3 complex subunit beta-1/2 C-terminal" evidence="1">
    <location>
        <begin position="87"/>
        <end position="202"/>
    </location>
</feature>